<dbReference type="GO" id="GO:0009055">
    <property type="term" value="F:electron transfer activity"/>
    <property type="evidence" value="ECO:0007669"/>
    <property type="project" value="InterPro"/>
</dbReference>
<feature type="domain" description="Cytochrome c" evidence="6">
    <location>
        <begin position="69"/>
        <end position="154"/>
    </location>
</feature>
<dbReference type="Gene3D" id="1.10.760.10">
    <property type="entry name" value="Cytochrome c-like domain"/>
    <property type="match status" value="1"/>
</dbReference>
<dbReference type="Pfam" id="PF13442">
    <property type="entry name" value="Cytochrome_CBB3"/>
    <property type="match status" value="1"/>
</dbReference>
<dbReference type="GO" id="GO:0020037">
    <property type="term" value="F:heme binding"/>
    <property type="evidence" value="ECO:0007669"/>
    <property type="project" value="InterPro"/>
</dbReference>
<name>A0A4V2G5M1_9GAMM</name>
<dbReference type="SUPFAM" id="SSF46626">
    <property type="entry name" value="Cytochrome c"/>
    <property type="match status" value="1"/>
</dbReference>
<feature type="region of interest" description="Disordered" evidence="5">
    <location>
        <begin position="163"/>
        <end position="198"/>
    </location>
</feature>
<dbReference type="EMBL" id="SHKX01000012">
    <property type="protein sequence ID" value="RZU45356.1"/>
    <property type="molecule type" value="Genomic_DNA"/>
</dbReference>
<keyword evidence="1 4" id="KW-0349">Heme</keyword>
<dbReference type="GO" id="GO:0046872">
    <property type="term" value="F:metal ion binding"/>
    <property type="evidence" value="ECO:0007669"/>
    <property type="project" value="UniProtKB-KW"/>
</dbReference>
<comment type="caution">
    <text evidence="7">The sequence shown here is derived from an EMBL/GenBank/DDBJ whole genome shotgun (WGS) entry which is preliminary data.</text>
</comment>
<evidence type="ECO:0000313" key="8">
    <source>
        <dbReference type="Proteomes" id="UP000292423"/>
    </source>
</evidence>
<evidence type="ECO:0000313" key="7">
    <source>
        <dbReference type="EMBL" id="RZU45356.1"/>
    </source>
</evidence>
<sequence>MTYRSGLVMAALTLGLAGLLGFAYSGVYPIGADVPHWKPVEAAITVFRDRAIRSHAKGVTVPKNLEGPELIAMGAEHYNAMCVGCHLSPVQTDSEIRPGLYPQPPALSANPIRDPAEAFWVIKHGIKLTAMPAWGPTHDDEEIWAMVAFLRKLPTLDAAAYRSLTGPDSEGESDHEHSDKAGNTPGAHETATEHAHSH</sequence>
<dbReference type="RefSeq" id="WP_130413603.1">
    <property type="nucleotide sequence ID" value="NZ_SHKX01000012.1"/>
</dbReference>
<dbReference type="PROSITE" id="PS51007">
    <property type="entry name" value="CYTC"/>
    <property type="match status" value="1"/>
</dbReference>
<dbReference type="InterPro" id="IPR009056">
    <property type="entry name" value="Cyt_c-like_dom"/>
</dbReference>
<evidence type="ECO:0000256" key="2">
    <source>
        <dbReference type="ARBA" id="ARBA00022723"/>
    </source>
</evidence>
<evidence type="ECO:0000256" key="3">
    <source>
        <dbReference type="ARBA" id="ARBA00023004"/>
    </source>
</evidence>
<keyword evidence="8" id="KW-1185">Reference proteome</keyword>
<gene>
    <name evidence="7" type="ORF">EV700_2176</name>
</gene>
<evidence type="ECO:0000256" key="1">
    <source>
        <dbReference type="ARBA" id="ARBA00022617"/>
    </source>
</evidence>
<dbReference type="InterPro" id="IPR036909">
    <property type="entry name" value="Cyt_c-like_dom_sf"/>
</dbReference>
<organism evidence="7 8">
    <name type="scientific">Fluviicoccus keumensis</name>
    <dbReference type="NCBI Taxonomy" id="1435465"/>
    <lineage>
        <taxon>Bacteria</taxon>
        <taxon>Pseudomonadati</taxon>
        <taxon>Pseudomonadota</taxon>
        <taxon>Gammaproteobacteria</taxon>
        <taxon>Moraxellales</taxon>
        <taxon>Moraxellaceae</taxon>
        <taxon>Fluviicoccus</taxon>
    </lineage>
</organism>
<dbReference type="Proteomes" id="UP000292423">
    <property type="component" value="Unassembled WGS sequence"/>
</dbReference>
<accession>A0A4V2G5M1</accession>
<evidence type="ECO:0000259" key="6">
    <source>
        <dbReference type="PROSITE" id="PS51007"/>
    </source>
</evidence>
<reference evidence="7 8" key="1">
    <citation type="submission" date="2019-02" db="EMBL/GenBank/DDBJ databases">
        <title>Genomic Encyclopedia of Type Strains, Phase IV (KMG-IV): sequencing the most valuable type-strain genomes for metagenomic binning, comparative biology and taxonomic classification.</title>
        <authorList>
            <person name="Goeker M."/>
        </authorList>
    </citation>
    <scope>NUCLEOTIDE SEQUENCE [LARGE SCALE GENOMIC DNA]</scope>
    <source>
        <strain evidence="7 8">DSM 105135</strain>
    </source>
</reference>
<evidence type="ECO:0000256" key="5">
    <source>
        <dbReference type="SAM" id="MobiDB-lite"/>
    </source>
</evidence>
<keyword evidence="3 4" id="KW-0408">Iron</keyword>
<keyword evidence="2 4" id="KW-0479">Metal-binding</keyword>
<evidence type="ECO:0000256" key="4">
    <source>
        <dbReference type="PROSITE-ProRule" id="PRU00433"/>
    </source>
</evidence>
<proteinExistence type="predicted"/>
<protein>
    <submittedName>
        <fullName evidence="7">Cbb3-type cytochrome c oxidase subunit III</fullName>
    </submittedName>
</protein>
<dbReference type="OrthoDB" id="9765171at2"/>
<dbReference type="AlphaFoldDB" id="A0A4V2G5M1"/>